<dbReference type="InterPro" id="IPR018573">
    <property type="entry name" value="Restrct_endonuc_II_AlwI"/>
</dbReference>
<proteinExistence type="predicted"/>
<keyword evidence="1" id="KW-0540">Nuclease</keyword>
<evidence type="ECO:0000313" key="2">
    <source>
        <dbReference type="Proteomes" id="UP000214880"/>
    </source>
</evidence>
<keyword evidence="2" id="KW-1185">Reference proteome</keyword>
<evidence type="ECO:0000313" key="1">
    <source>
        <dbReference type="EMBL" id="SDN22219.1"/>
    </source>
</evidence>
<keyword evidence="1" id="KW-0378">Hydrolase</keyword>
<dbReference type="OrthoDB" id="5314016at2"/>
<name>A0A1G9ZLJ7_9FIRM</name>
<dbReference type="Proteomes" id="UP000214880">
    <property type="component" value="Unassembled WGS sequence"/>
</dbReference>
<organism evidence="1 2">
    <name type="scientific">Dendrosporobacter quercicolus</name>
    <dbReference type="NCBI Taxonomy" id="146817"/>
    <lineage>
        <taxon>Bacteria</taxon>
        <taxon>Bacillati</taxon>
        <taxon>Bacillota</taxon>
        <taxon>Negativicutes</taxon>
        <taxon>Selenomonadales</taxon>
        <taxon>Sporomusaceae</taxon>
        <taxon>Dendrosporobacter</taxon>
    </lineage>
</organism>
<sequence length="560" mass="64727">MARLENRALFFTTSPRSPEKMLPEIQLLCEVFDGQVWNGSTQVAFIEKLAESDFFEGSGSPKDKAFSARDRINRAPKALGFVDLNPKLKLTPSGHSFVYGKRPKEVFLRQLLKFQLPSPFHNESKNIAGAFWIRPYLEIMRLICDLESLTFDEFKIFALQLTDYRNFDIVKNSILSFRREKESRRGDYKSLVNEVWTKAVEEIYVEAIASGKARTRQSRDVSIRKFIKTKKGNMRDYADACFRYLRFTGLFSFTGRSIVVSPDKTAEVEYLLKTVERKPVFVEDQKAYKEHLFNPFVPTLYADIRENLMDTLMRLHSYTRRELSGMAVEELKDLRDGIIQKRKNALIRHQEIQLKSYALYQEVVDTFNEIISDELYDAPLFLEWNTWRAMTMMDGGNIKGNFKVDDLGQPMSTAKGNMPDIECDYENFVLAVEVTLQSGQRQFIAEGDSVTRHCGQLFKKTGKDTYCLFIAPAINQATLAHFYTTNKTNVTYYGGKTRIIPLDLDQFMRLIENSYTYSHHPTPKDIESFLIAALAQIEDAIDENDWKNKIQICVDNWLAA</sequence>
<dbReference type="AlphaFoldDB" id="A0A1G9ZLJ7"/>
<dbReference type="Pfam" id="PF09491">
    <property type="entry name" value="RE_AlwI"/>
    <property type="match status" value="1"/>
</dbReference>
<accession>A0A1G9ZLJ7</accession>
<dbReference type="EMBL" id="FNHB01000015">
    <property type="protein sequence ID" value="SDN22219.1"/>
    <property type="molecule type" value="Genomic_DNA"/>
</dbReference>
<dbReference type="STRING" id="146817.SAMN04488502_1154"/>
<gene>
    <name evidence="1" type="ORF">SAMN04488502_1154</name>
</gene>
<keyword evidence="1" id="KW-0255">Endonuclease</keyword>
<protein>
    <submittedName>
        <fullName evidence="1">AlwI restriction endonuclease</fullName>
    </submittedName>
</protein>
<dbReference type="Gene3D" id="3.40.91.50">
    <property type="match status" value="1"/>
</dbReference>
<dbReference type="CDD" id="cd22316">
    <property type="entry name" value="BspD6I-like"/>
    <property type="match status" value="1"/>
</dbReference>
<dbReference type="GO" id="GO:0004519">
    <property type="term" value="F:endonuclease activity"/>
    <property type="evidence" value="ECO:0007669"/>
    <property type="project" value="UniProtKB-KW"/>
</dbReference>
<dbReference type="RefSeq" id="WP_092074924.1">
    <property type="nucleotide sequence ID" value="NZ_FNHB01000015.1"/>
</dbReference>
<reference evidence="1 2" key="1">
    <citation type="submission" date="2016-10" db="EMBL/GenBank/DDBJ databases">
        <authorList>
            <person name="de Groot N.N."/>
        </authorList>
    </citation>
    <scope>NUCLEOTIDE SEQUENCE [LARGE SCALE GENOMIC DNA]</scope>
    <source>
        <strain evidence="1 2">DSM 1736</strain>
    </source>
</reference>